<evidence type="ECO:0000313" key="2">
    <source>
        <dbReference type="Proteomes" id="UP000295497"/>
    </source>
</evidence>
<proteinExistence type="predicted"/>
<organism evidence="1 2">
    <name type="scientific">Sorangium cellulosum</name>
    <name type="common">Polyangium cellulosum</name>
    <dbReference type="NCBI Taxonomy" id="56"/>
    <lineage>
        <taxon>Bacteria</taxon>
        <taxon>Pseudomonadati</taxon>
        <taxon>Myxococcota</taxon>
        <taxon>Polyangia</taxon>
        <taxon>Polyangiales</taxon>
        <taxon>Polyangiaceae</taxon>
        <taxon>Sorangium</taxon>
    </lineage>
</organism>
<dbReference type="AlphaFoldDB" id="A0A4V0NG51"/>
<dbReference type="Proteomes" id="UP000295497">
    <property type="component" value="Chromosome"/>
</dbReference>
<gene>
    <name evidence="1" type="ORF">SOCE836_040870</name>
</gene>
<name>A0A4V0NG51_SORCE</name>
<dbReference type="RefSeq" id="WP_129575648.1">
    <property type="nucleotide sequence ID" value="NZ_CP012672.1"/>
</dbReference>
<evidence type="ECO:0000313" key="1">
    <source>
        <dbReference type="EMBL" id="AUX31952.1"/>
    </source>
</evidence>
<protein>
    <submittedName>
        <fullName evidence="1">Uncharacterized protein</fullName>
    </submittedName>
</protein>
<dbReference type="EMBL" id="CP012672">
    <property type="protein sequence ID" value="AUX31952.1"/>
    <property type="molecule type" value="Genomic_DNA"/>
</dbReference>
<reference evidence="1 2" key="1">
    <citation type="submission" date="2015-09" db="EMBL/GenBank/DDBJ databases">
        <title>Sorangium comparison.</title>
        <authorList>
            <person name="Zaburannyi N."/>
            <person name="Bunk B."/>
            <person name="Overmann J."/>
            <person name="Mueller R."/>
        </authorList>
    </citation>
    <scope>NUCLEOTIDE SEQUENCE [LARGE SCALE GENOMIC DNA]</scope>
    <source>
        <strain evidence="1 2">So ce836</strain>
    </source>
</reference>
<sequence length="97" mass="11149">MAKMMLWLAPTETEAPFQTEEEMLTLSRVPCVGELIDLEVDNKGTEATYRVVLVKHKYRDPRAENIDAEVYATRVNLHHLVHEVAAKEGWQDPLDDE</sequence>
<accession>A0A4V0NG51</accession>